<dbReference type="InterPro" id="IPR053136">
    <property type="entry name" value="UTP_pyrophosphatase-like"/>
</dbReference>
<dbReference type="InterPro" id="IPR002725">
    <property type="entry name" value="YgjP-like_metallopeptidase"/>
</dbReference>
<dbReference type="Proteomes" id="UP000199387">
    <property type="component" value="Unassembled WGS sequence"/>
</dbReference>
<evidence type="ECO:0000313" key="2">
    <source>
        <dbReference type="EMBL" id="SDC72456.1"/>
    </source>
</evidence>
<organism evidence="2 3">
    <name type="scientific">Melghirimyces thermohalophilus</name>
    <dbReference type="NCBI Taxonomy" id="1236220"/>
    <lineage>
        <taxon>Bacteria</taxon>
        <taxon>Bacillati</taxon>
        <taxon>Bacillota</taxon>
        <taxon>Bacilli</taxon>
        <taxon>Bacillales</taxon>
        <taxon>Thermoactinomycetaceae</taxon>
        <taxon>Melghirimyces</taxon>
    </lineage>
</organism>
<dbReference type="CDD" id="cd07344">
    <property type="entry name" value="M48_yhfN_like"/>
    <property type="match status" value="1"/>
</dbReference>
<dbReference type="PANTHER" id="PTHR30399:SF1">
    <property type="entry name" value="UTP PYROPHOSPHATASE"/>
    <property type="match status" value="1"/>
</dbReference>
<dbReference type="Gene3D" id="3.30.2010.10">
    <property type="entry name" value="Metalloproteases ('zincins'), catalytic domain"/>
    <property type="match status" value="1"/>
</dbReference>
<dbReference type="OrthoDB" id="9811177at2"/>
<dbReference type="EMBL" id="FMZA01000014">
    <property type="protein sequence ID" value="SDC72456.1"/>
    <property type="molecule type" value="Genomic_DNA"/>
</dbReference>
<dbReference type="AlphaFoldDB" id="A0A1G6NYW5"/>
<dbReference type="RefSeq" id="WP_091571049.1">
    <property type="nucleotide sequence ID" value="NZ_FMZA01000014.1"/>
</dbReference>
<proteinExistence type="predicted"/>
<name>A0A1G6NYW5_9BACL</name>
<dbReference type="PANTHER" id="PTHR30399">
    <property type="entry name" value="UNCHARACTERIZED PROTEIN YGJP"/>
    <property type="match status" value="1"/>
</dbReference>
<reference evidence="2 3" key="1">
    <citation type="submission" date="2016-10" db="EMBL/GenBank/DDBJ databases">
        <authorList>
            <person name="de Groot N.N."/>
        </authorList>
    </citation>
    <scope>NUCLEOTIDE SEQUENCE [LARGE SCALE GENOMIC DNA]</scope>
    <source>
        <strain evidence="2 3">DSM 45514</strain>
    </source>
</reference>
<evidence type="ECO:0000313" key="3">
    <source>
        <dbReference type="Proteomes" id="UP000199387"/>
    </source>
</evidence>
<keyword evidence="3" id="KW-1185">Reference proteome</keyword>
<gene>
    <name evidence="2" type="ORF">SAMN04488112_11487</name>
</gene>
<accession>A0A1G6NYW5</accession>
<dbReference type="Pfam" id="PF01863">
    <property type="entry name" value="YgjP-like"/>
    <property type="match status" value="1"/>
</dbReference>
<feature type="domain" description="YgjP-like metallopeptidase" evidence="1">
    <location>
        <begin position="22"/>
        <end position="231"/>
    </location>
</feature>
<dbReference type="STRING" id="1236220.SAMN04488112_11487"/>
<protein>
    <recommendedName>
        <fullName evidence="1">YgjP-like metallopeptidase domain-containing protein</fullName>
    </recommendedName>
</protein>
<evidence type="ECO:0000259" key="1">
    <source>
        <dbReference type="Pfam" id="PF01863"/>
    </source>
</evidence>
<sequence length="238" mass="28371">MKETSLVVEDLQFSLRRSKARKTVGITVERDGTLILSAPENTPDHLLREVVEEKREWIYTKLAKKELLFKPRPAKEFVDGEGFFYLGRSYRLQLVDPVDQNGKKRPTLRLHRGYFELRRDEVHRGREHFIRWYREHAHPWLQRKVDLWKYRLGVQPTEVRVMDLGYRWGSCGASGNLNFHWRTILLPASIVEYVVAHELAHLHQPHHTPQFWEHLDRAMPDYVRRKQWLAENGGEYGL</sequence>